<reference evidence="1 2" key="1">
    <citation type="journal article" date="2018" name="Environ. Microbiol.">
        <title>New archaeal viruses discovered by metagenomic analysis of viral communities in enrichment cultures.</title>
        <authorList>
            <person name="Liu Y."/>
            <person name="Brandt D."/>
            <person name="Ishino S."/>
            <person name="Ishino Y."/>
            <person name="Koonin E.V."/>
            <person name="Kalinowski J."/>
            <person name="Krupovic M."/>
            <person name="Prangishvili D."/>
        </authorList>
    </citation>
    <scope>NUCLEOTIDE SEQUENCE [LARGE SCALE GENOMIC DNA]</scope>
</reference>
<dbReference type="Proteomes" id="UP000269193">
    <property type="component" value="Segment"/>
</dbReference>
<evidence type="ECO:0000313" key="1">
    <source>
        <dbReference type="EMBL" id="AZI75851.1"/>
    </source>
</evidence>
<evidence type="ECO:0000313" key="2">
    <source>
        <dbReference type="Proteomes" id="UP000269193"/>
    </source>
</evidence>
<proteinExistence type="predicted"/>
<name>A0A3S8NF46_9VIRU</name>
<organism evidence="1 2">
    <name type="scientific">Sulfolobales Beppu filamentous virus 3</name>
    <dbReference type="NCBI Taxonomy" id="2493124"/>
    <lineage>
        <taxon>Viruses</taxon>
        <taxon>Adnaviria</taxon>
        <taxon>Zilligvirae</taxon>
        <taxon>Taleaviricota</taxon>
        <taxon>Tokiviricetes</taxon>
        <taxon>Ligamenvirales</taxon>
        <taxon>Lipothrixviridae</taxon>
        <taxon>Deltalipothrixvirus</taxon>
        <taxon>Deltalipothrixvirus beppuense</taxon>
        <taxon>Deltalipothrixvirus SBFV3</taxon>
    </lineage>
</organism>
<keyword evidence="2" id="KW-1185">Reference proteome</keyword>
<accession>A0A3S8NF46</accession>
<sequence length="115" mass="12768">MYCVVYNPISLQTVLVDVDIPGVTTQYYAQQIAKRLSKELGHGSTYQCEVPIVGNSRDKNYAGFIRRMNKYVLTVLGNDEYSIFQYLGANAVVVPLQKLVITSLEDAIALLSSTT</sequence>
<gene>
    <name evidence="1" type="ORF">SBFV3_gp16</name>
</gene>
<protein>
    <submittedName>
        <fullName evidence="1">Uncharacterized protein</fullName>
    </submittedName>
</protein>
<dbReference type="EMBL" id="MK064564">
    <property type="protein sequence ID" value="AZI75851.1"/>
    <property type="molecule type" value="Genomic_DNA"/>
</dbReference>